<gene>
    <name evidence="1" type="ORF">GCM10022402_17810</name>
</gene>
<dbReference type="EMBL" id="BAABDD010000006">
    <property type="protein sequence ID" value="GAA3738344.1"/>
    <property type="molecule type" value="Genomic_DNA"/>
</dbReference>
<dbReference type="Gene3D" id="3.40.50.1820">
    <property type="entry name" value="alpha/beta hydrolase"/>
    <property type="match status" value="1"/>
</dbReference>
<accession>A0ABP7FKU7</accession>
<dbReference type="Proteomes" id="UP001500908">
    <property type="component" value="Unassembled WGS sequence"/>
</dbReference>
<evidence type="ECO:0008006" key="3">
    <source>
        <dbReference type="Google" id="ProtNLM"/>
    </source>
</evidence>
<sequence>MPAVVGIHGIGCENYTPEGLTRTWNRAIDKGLLEIGHSTQLDFSCVGYGHLFLTERKGLPAPTTVEDLDEFEVELLLDLAQPLAAAPMSHSRSSPKGVVRRGYAPRNVQWMLEQLARHPSLGETGFTFVLRLLHQVRLYLADLPLRESVHAEVEAVVGADTRVVVGHSLGSVVAYDALRRHPEWQVDTLVTLGSPLGVPGLMRRMWPPLDGERWPGSVTRWVNVAAREDAVALVKELATLYDPPRTHPHVPRLRDDIVRNSRVRAHRAESYLQARPTARAIRDGLGGRG</sequence>
<organism evidence="1 2">
    <name type="scientific">Salinactinospora qingdaonensis</name>
    <dbReference type="NCBI Taxonomy" id="702744"/>
    <lineage>
        <taxon>Bacteria</taxon>
        <taxon>Bacillati</taxon>
        <taxon>Actinomycetota</taxon>
        <taxon>Actinomycetes</taxon>
        <taxon>Streptosporangiales</taxon>
        <taxon>Nocardiopsidaceae</taxon>
        <taxon>Salinactinospora</taxon>
    </lineage>
</organism>
<dbReference type="RefSeq" id="WP_344969436.1">
    <property type="nucleotide sequence ID" value="NZ_BAABDD010000006.1"/>
</dbReference>
<evidence type="ECO:0000313" key="2">
    <source>
        <dbReference type="Proteomes" id="UP001500908"/>
    </source>
</evidence>
<reference evidence="2" key="1">
    <citation type="journal article" date="2019" name="Int. J. Syst. Evol. Microbiol.">
        <title>The Global Catalogue of Microorganisms (GCM) 10K type strain sequencing project: providing services to taxonomists for standard genome sequencing and annotation.</title>
        <authorList>
            <consortium name="The Broad Institute Genomics Platform"/>
            <consortium name="The Broad Institute Genome Sequencing Center for Infectious Disease"/>
            <person name="Wu L."/>
            <person name="Ma J."/>
        </authorList>
    </citation>
    <scope>NUCLEOTIDE SEQUENCE [LARGE SCALE GENOMIC DNA]</scope>
    <source>
        <strain evidence="2">JCM 17137</strain>
    </source>
</reference>
<name>A0ABP7FKU7_9ACTN</name>
<dbReference type="InterPro" id="IPR029058">
    <property type="entry name" value="AB_hydrolase_fold"/>
</dbReference>
<evidence type="ECO:0000313" key="1">
    <source>
        <dbReference type="EMBL" id="GAA3738344.1"/>
    </source>
</evidence>
<keyword evidence="2" id="KW-1185">Reference proteome</keyword>
<protein>
    <recommendedName>
        <fullName evidence="3">Alpha/beta hydrolase family protein</fullName>
    </recommendedName>
</protein>
<comment type="caution">
    <text evidence="1">The sequence shown here is derived from an EMBL/GenBank/DDBJ whole genome shotgun (WGS) entry which is preliminary data.</text>
</comment>
<dbReference type="SUPFAM" id="SSF53474">
    <property type="entry name" value="alpha/beta-Hydrolases"/>
    <property type="match status" value="1"/>
</dbReference>
<proteinExistence type="predicted"/>